<evidence type="ECO:0000313" key="1">
    <source>
        <dbReference type="EMBL" id="BDI33164.1"/>
    </source>
</evidence>
<proteinExistence type="predicted"/>
<gene>
    <name evidence="1" type="ORF">CCAX7_52150</name>
</gene>
<sequence length="150" mass="16986">MDSETKTVFQFLHAYSQARAELRGLLSWLLKRPSVKEARLYDSPPRSFERKSRDGDRQHSLVIFSASVSANFTDGSDAEWRFEVECDGADWTVEHSVSRRGPDEELMTTVVDFEEWTSESLDELIAHLPQVVDDLRASVETPGVLPSLIA</sequence>
<evidence type="ECO:0000313" key="2">
    <source>
        <dbReference type="Proteomes" id="UP000287394"/>
    </source>
</evidence>
<keyword evidence="2" id="KW-1185">Reference proteome</keyword>
<dbReference type="EMBL" id="AP025739">
    <property type="protein sequence ID" value="BDI33164.1"/>
    <property type="molecule type" value="Genomic_DNA"/>
</dbReference>
<name>A0A402CP02_9BACT</name>
<reference evidence="1 2" key="1">
    <citation type="journal article" date="2019" name="Int. J. Syst. Evol. Microbiol.">
        <title>Capsulimonas corticalis gen. nov., sp. nov., an aerobic capsulated bacterium, of a novel bacterial order, Capsulimonadales ord. nov., of the class Armatimonadia of the phylum Armatimonadetes.</title>
        <authorList>
            <person name="Li J."/>
            <person name="Kudo C."/>
            <person name="Tonouchi A."/>
        </authorList>
    </citation>
    <scope>NUCLEOTIDE SEQUENCE [LARGE SCALE GENOMIC DNA]</scope>
    <source>
        <strain evidence="1 2">AX-7</strain>
    </source>
</reference>
<accession>A0A402CP02</accession>
<organism evidence="1 2">
    <name type="scientific">Capsulimonas corticalis</name>
    <dbReference type="NCBI Taxonomy" id="2219043"/>
    <lineage>
        <taxon>Bacteria</taxon>
        <taxon>Bacillati</taxon>
        <taxon>Armatimonadota</taxon>
        <taxon>Armatimonadia</taxon>
        <taxon>Capsulimonadales</taxon>
        <taxon>Capsulimonadaceae</taxon>
        <taxon>Capsulimonas</taxon>
    </lineage>
</organism>
<protein>
    <submittedName>
        <fullName evidence="1">Uncharacterized protein</fullName>
    </submittedName>
</protein>
<dbReference type="RefSeq" id="WP_119319169.1">
    <property type="nucleotide sequence ID" value="NZ_AP025739.1"/>
</dbReference>
<dbReference type="Proteomes" id="UP000287394">
    <property type="component" value="Chromosome"/>
</dbReference>
<dbReference type="KEGG" id="ccot:CCAX7_52150"/>
<dbReference type="AlphaFoldDB" id="A0A402CP02"/>